<protein>
    <submittedName>
        <fullName evidence="1">Alpha/beta fold hydrolase</fullName>
    </submittedName>
</protein>
<dbReference type="SUPFAM" id="SSF53474">
    <property type="entry name" value="alpha/beta-Hydrolases"/>
    <property type="match status" value="1"/>
</dbReference>
<dbReference type="InterPro" id="IPR029058">
    <property type="entry name" value="AB_hydrolase_fold"/>
</dbReference>
<dbReference type="Proteomes" id="UP001324380">
    <property type="component" value="Chromosome"/>
</dbReference>
<dbReference type="Pfam" id="PF06821">
    <property type="entry name" value="Ser_hydrolase"/>
    <property type="match status" value="1"/>
</dbReference>
<dbReference type="PANTHER" id="PTHR15394:SF3">
    <property type="entry name" value="SERINE HYDROLASE RBBP9"/>
    <property type="match status" value="1"/>
</dbReference>
<accession>A0ABZ0TKV6</accession>
<reference evidence="1 2" key="1">
    <citation type="submission" date="2023-11" db="EMBL/GenBank/DDBJ databases">
        <title>Analysis of the Genomes of Mucilaginibacter gossypii cycad 4 and M. sabulilitoris SNA2: microbes with the potential for plant growth promotion.</title>
        <authorList>
            <person name="Hirsch A.M."/>
            <person name="Humm E."/>
            <person name="Rubbi M."/>
            <person name="Del Vecchio G."/>
            <person name="Ha S.M."/>
            <person name="Pellegrini M."/>
            <person name="Gunsalus R.P."/>
        </authorList>
    </citation>
    <scope>NUCLEOTIDE SEQUENCE [LARGE SCALE GENOMIC DNA]</scope>
    <source>
        <strain evidence="1 2">SNA2</strain>
    </source>
</reference>
<dbReference type="GO" id="GO:0016787">
    <property type="term" value="F:hydrolase activity"/>
    <property type="evidence" value="ECO:0007669"/>
    <property type="project" value="UniProtKB-KW"/>
</dbReference>
<name>A0ABZ0TKV6_9SPHI</name>
<sequence>MRNKRKIFFAHSAGEQDGKGKGSFDLVAHLRAALGEDYEVLFPVVNEPDSPAYHHWKTMLDHEFSKTHEPVILVGHSLGGSVLLKYLSEEQTNLHIEGMFLVATPQWNKDGWDMSEWAVKKDFTKRLPPVREYYFYHCLEDPIVSIEHLLFYRKVFKNAIFRELPCKDHGFSNGLKELADDIRLTTGDN</sequence>
<evidence type="ECO:0000313" key="2">
    <source>
        <dbReference type="Proteomes" id="UP001324380"/>
    </source>
</evidence>
<organism evidence="1 2">
    <name type="scientific">Mucilaginibacter sabulilitoris</name>
    <dbReference type="NCBI Taxonomy" id="1173583"/>
    <lineage>
        <taxon>Bacteria</taxon>
        <taxon>Pseudomonadati</taxon>
        <taxon>Bacteroidota</taxon>
        <taxon>Sphingobacteriia</taxon>
        <taxon>Sphingobacteriales</taxon>
        <taxon>Sphingobacteriaceae</taxon>
        <taxon>Mucilaginibacter</taxon>
    </lineage>
</organism>
<proteinExistence type="predicted"/>
<dbReference type="EMBL" id="CP139558">
    <property type="protein sequence ID" value="WPU93436.1"/>
    <property type="molecule type" value="Genomic_DNA"/>
</dbReference>
<dbReference type="Gene3D" id="3.40.50.1820">
    <property type="entry name" value="alpha/beta hydrolase"/>
    <property type="match status" value="1"/>
</dbReference>
<keyword evidence="1" id="KW-0378">Hydrolase</keyword>
<dbReference type="PANTHER" id="PTHR15394">
    <property type="entry name" value="SERINE HYDROLASE RBBP9"/>
    <property type="match status" value="1"/>
</dbReference>
<keyword evidence="2" id="KW-1185">Reference proteome</keyword>
<dbReference type="RefSeq" id="WP_321562572.1">
    <property type="nucleotide sequence ID" value="NZ_CP139558.1"/>
</dbReference>
<evidence type="ECO:0000313" key="1">
    <source>
        <dbReference type="EMBL" id="WPU93436.1"/>
    </source>
</evidence>
<dbReference type="InterPro" id="IPR010662">
    <property type="entry name" value="RBBP9/YdeN"/>
</dbReference>
<gene>
    <name evidence="1" type="ORF">SNE25_29380</name>
</gene>